<reference evidence="2" key="1">
    <citation type="journal article" date="2019" name="Int. J. Syst. Evol. Microbiol.">
        <title>The Global Catalogue of Microorganisms (GCM) 10K type strain sequencing project: providing services to taxonomists for standard genome sequencing and annotation.</title>
        <authorList>
            <consortium name="The Broad Institute Genomics Platform"/>
            <consortium name="The Broad Institute Genome Sequencing Center for Infectious Disease"/>
            <person name="Wu L."/>
            <person name="Ma J."/>
        </authorList>
    </citation>
    <scope>NUCLEOTIDE SEQUENCE [LARGE SCALE GENOMIC DNA]</scope>
    <source>
        <strain evidence="2">JCM 17939</strain>
    </source>
</reference>
<accession>A0ABP8UEX8</accession>
<organism evidence="1 2">
    <name type="scientific">Actinoallomurus vinaceus</name>
    <dbReference type="NCBI Taxonomy" id="1080074"/>
    <lineage>
        <taxon>Bacteria</taxon>
        <taxon>Bacillati</taxon>
        <taxon>Actinomycetota</taxon>
        <taxon>Actinomycetes</taxon>
        <taxon>Streptosporangiales</taxon>
        <taxon>Thermomonosporaceae</taxon>
        <taxon>Actinoallomurus</taxon>
    </lineage>
</organism>
<evidence type="ECO:0000313" key="2">
    <source>
        <dbReference type="Proteomes" id="UP001501442"/>
    </source>
</evidence>
<dbReference type="Proteomes" id="UP001501442">
    <property type="component" value="Unassembled WGS sequence"/>
</dbReference>
<keyword evidence="2" id="KW-1185">Reference proteome</keyword>
<name>A0ABP8UEX8_9ACTN</name>
<gene>
    <name evidence="1" type="ORF">GCM10023196_055710</name>
</gene>
<protein>
    <submittedName>
        <fullName evidence="1">Uncharacterized protein</fullName>
    </submittedName>
</protein>
<proteinExistence type="predicted"/>
<dbReference type="EMBL" id="BAABHK010000008">
    <property type="protein sequence ID" value="GAA4630419.1"/>
    <property type="molecule type" value="Genomic_DNA"/>
</dbReference>
<sequence>MALPGFTADISVYRSRRQYRTVGGTSASTRHGSVMPQQDNIEAPGTCCGKHCPGLCICQHGVPACTGVIEPENPLPTLLRATDSVATALDSCHADQPVDGGYAFVVCPCGCWATTHDAGCFHCKAAVEEPATVLKG</sequence>
<evidence type="ECO:0000313" key="1">
    <source>
        <dbReference type="EMBL" id="GAA4630419.1"/>
    </source>
</evidence>
<comment type="caution">
    <text evidence="1">The sequence shown here is derived from an EMBL/GenBank/DDBJ whole genome shotgun (WGS) entry which is preliminary data.</text>
</comment>
<dbReference type="RefSeq" id="WP_345434026.1">
    <property type="nucleotide sequence ID" value="NZ_BAABHK010000008.1"/>
</dbReference>